<dbReference type="EMBL" id="LR899010">
    <property type="protein sequence ID" value="CAD7080328.1"/>
    <property type="molecule type" value="Genomic_DNA"/>
</dbReference>
<protein>
    <recommendedName>
        <fullName evidence="3">Cupin-like domain-containing protein</fullName>
    </recommendedName>
</protein>
<feature type="region of interest" description="Disordered" evidence="1">
    <location>
        <begin position="1"/>
        <end position="32"/>
    </location>
</feature>
<evidence type="ECO:0000256" key="2">
    <source>
        <dbReference type="SAM" id="Phobius"/>
    </source>
</evidence>
<dbReference type="OrthoDB" id="47883at2759"/>
<feature type="compositionally biased region" description="Basic and acidic residues" evidence="1">
    <location>
        <begin position="22"/>
        <end position="32"/>
    </location>
</feature>
<dbReference type="OMA" id="EMPNTDF"/>
<keyword evidence="2" id="KW-1133">Transmembrane helix</keyword>
<feature type="transmembrane region" description="Helical" evidence="2">
    <location>
        <begin position="78"/>
        <end position="102"/>
    </location>
</feature>
<dbReference type="SUPFAM" id="SSF51197">
    <property type="entry name" value="Clavaminate synthase-like"/>
    <property type="match status" value="1"/>
</dbReference>
<dbReference type="AlphaFoldDB" id="A0A7R8YP73"/>
<proteinExistence type="predicted"/>
<dbReference type="InterPro" id="IPR050910">
    <property type="entry name" value="JMJD6_ArgDemeth/LysHydrox"/>
</dbReference>
<dbReference type="PANTHER" id="PTHR12480">
    <property type="entry name" value="ARGININE DEMETHYLASE AND LYSYL-HYDROXYLASE JMJD"/>
    <property type="match status" value="1"/>
</dbReference>
<dbReference type="InterPro" id="IPR041667">
    <property type="entry name" value="Cupin_8"/>
</dbReference>
<dbReference type="GO" id="GO:0016706">
    <property type="term" value="F:2-oxoglutarate-dependent dioxygenase activity"/>
    <property type="evidence" value="ECO:0007669"/>
    <property type="project" value="TreeGrafter"/>
</dbReference>
<feature type="domain" description="Cupin-like" evidence="3">
    <location>
        <begin position="142"/>
        <end position="296"/>
    </location>
</feature>
<evidence type="ECO:0000313" key="4">
    <source>
        <dbReference type="EMBL" id="CAD7080328.1"/>
    </source>
</evidence>
<keyword evidence="2" id="KW-0812">Transmembrane</keyword>
<dbReference type="FunCoup" id="A0A7R8YP73">
    <property type="interactions" value="12"/>
</dbReference>
<evidence type="ECO:0000313" key="5">
    <source>
        <dbReference type="Proteomes" id="UP000594454"/>
    </source>
</evidence>
<sequence length="340" mass="39285">MAEDQEVQQEAGVNGDQIEGTGRNEETQEENRWTDELAERLNILHNATMRTGRVTNADLYEAYRVSLEAERPNRIHMFYAFGLVLFVMVATPILCEVFQFLLGVRCFVPNNYLVWEATRPISDCRFCRGVRGPLVLHNLTREQFAPFAYSSQPIIIKGAVSHWPAAKKLNYEYLKELYESVPGALDEDCQFLHFRSDFMTLRDVFQMSEERAKFADGNQPWYVGWSNCHPVILSELRKLYPRPHFLPEDAEMPNTDYVFLGYEQGAIMHLDYIPRLMWQAQLQGNKSWVLAPTPECDQVCHSFSFYVEPGDAVLVDTRIWYHGTSIPKGQFALTIQSEYG</sequence>
<gene>
    <name evidence="4" type="ORF">HERILL_LOCUS3487</name>
</gene>
<reference evidence="4 5" key="1">
    <citation type="submission" date="2020-11" db="EMBL/GenBank/DDBJ databases">
        <authorList>
            <person name="Wallbank WR R."/>
            <person name="Pardo Diaz C."/>
            <person name="Kozak K."/>
            <person name="Martin S."/>
            <person name="Jiggins C."/>
            <person name="Moest M."/>
            <person name="Warren A I."/>
            <person name="Generalovic N T."/>
            <person name="Byers J.R.P. K."/>
            <person name="Montejo-Kovacevich G."/>
            <person name="Yen C E."/>
        </authorList>
    </citation>
    <scope>NUCLEOTIDE SEQUENCE [LARGE SCALE GENOMIC DNA]</scope>
</reference>
<keyword evidence="5" id="KW-1185">Reference proteome</keyword>
<keyword evidence="2" id="KW-0472">Membrane</keyword>
<evidence type="ECO:0000256" key="1">
    <source>
        <dbReference type="SAM" id="MobiDB-lite"/>
    </source>
</evidence>
<dbReference type="Proteomes" id="UP000594454">
    <property type="component" value="Chromosome 2"/>
</dbReference>
<accession>A0A7R8YP73</accession>
<name>A0A7R8YP73_HERIL</name>
<organism evidence="4 5">
    <name type="scientific">Hermetia illucens</name>
    <name type="common">Black soldier fly</name>
    <dbReference type="NCBI Taxonomy" id="343691"/>
    <lineage>
        <taxon>Eukaryota</taxon>
        <taxon>Metazoa</taxon>
        <taxon>Ecdysozoa</taxon>
        <taxon>Arthropoda</taxon>
        <taxon>Hexapoda</taxon>
        <taxon>Insecta</taxon>
        <taxon>Pterygota</taxon>
        <taxon>Neoptera</taxon>
        <taxon>Endopterygota</taxon>
        <taxon>Diptera</taxon>
        <taxon>Brachycera</taxon>
        <taxon>Stratiomyomorpha</taxon>
        <taxon>Stratiomyidae</taxon>
        <taxon>Hermetiinae</taxon>
        <taxon>Hermetia</taxon>
    </lineage>
</organism>
<evidence type="ECO:0000259" key="3">
    <source>
        <dbReference type="Pfam" id="PF13621"/>
    </source>
</evidence>
<dbReference type="Pfam" id="PF13621">
    <property type="entry name" value="Cupin_8"/>
    <property type="match status" value="1"/>
</dbReference>
<dbReference type="Gene3D" id="2.60.120.650">
    <property type="entry name" value="Cupin"/>
    <property type="match status" value="1"/>
</dbReference>
<dbReference type="PANTHER" id="PTHR12480:SF13">
    <property type="entry name" value="LD14533P"/>
    <property type="match status" value="1"/>
</dbReference>
<dbReference type="InParanoid" id="A0A7R8YP73"/>